<dbReference type="InterPro" id="IPR017438">
    <property type="entry name" value="ATP-NAD_kinase_N"/>
</dbReference>
<comment type="pathway">
    <text evidence="4">Lipid metabolism; glycerolipid metabolism.</text>
</comment>
<dbReference type="GO" id="GO:0004143">
    <property type="term" value="F:ATP-dependent diacylglycerol kinase activity"/>
    <property type="evidence" value="ECO:0007669"/>
    <property type="project" value="UniProtKB-EC"/>
</dbReference>
<dbReference type="InterPro" id="IPR016064">
    <property type="entry name" value="NAD/diacylglycerol_kinase_sf"/>
</dbReference>
<keyword evidence="8 33" id="KW-0418">Kinase</keyword>
<gene>
    <name evidence="33" type="primary">AGK</name>
</gene>
<evidence type="ECO:0000256" key="20">
    <source>
        <dbReference type="ARBA" id="ARBA00024636"/>
    </source>
</evidence>
<evidence type="ECO:0000256" key="3">
    <source>
        <dbReference type="ARBA" id="ARBA00004637"/>
    </source>
</evidence>
<feature type="domain" description="DAGKc" evidence="31">
    <location>
        <begin position="61"/>
        <end position="202"/>
    </location>
</feature>
<dbReference type="InterPro" id="IPR001206">
    <property type="entry name" value="Diacylglycerol_kinase_cat_dom"/>
</dbReference>
<dbReference type="EC" id="2.7.1.138" evidence="22"/>
<sequence length="424" mass="47688">MARVVGMFKTLRTHWKKSTVGVCLCAWGGSWVYGKHCDNLLRRAACQEAQVFGNQSIPSSMQVKKATVFLNPAACKGKARNLFEKNAAPILHLSGLDVTIVKTDYEGQAKKLLELMENTDLIIIAGGDGTVQEVITGLLRRADEAAFSKIPIGFIPLGKTSTLSHTLYPESTNQVQYITNATLAILKGETVPLDILQIKGEKEQPVFAVTGLRWGSYRDTGVKVSKYWYLGPLKTKAAHLFSTLKKWPQKHQASLMYLGPTERPPEESEDKLPRAPLYVRIYRRLLQYWSRPAKEVPQEAAHEAWEEMKLSTIELSITTRNRQLDLTHTEDFMNICIEPDTVSKGNFINRGSQKMLDPQMCPEGSLCLQASKCILKLPEGTEGFFGLDSEEYEAMPVEVKLLPRKLRFFCDPQRREQVLQAAVK</sequence>
<evidence type="ECO:0000256" key="10">
    <source>
        <dbReference type="ARBA" id="ARBA00022840"/>
    </source>
</evidence>
<evidence type="ECO:0000256" key="12">
    <source>
        <dbReference type="ARBA" id="ARBA00023128"/>
    </source>
</evidence>
<evidence type="ECO:0000256" key="18">
    <source>
        <dbReference type="ARBA" id="ARBA00024512"/>
    </source>
</evidence>
<dbReference type="GO" id="GO:0001729">
    <property type="term" value="F:ceramide kinase activity"/>
    <property type="evidence" value="ECO:0007669"/>
    <property type="project" value="UniProtKB-EC"/>
</dbReference>
<comment type="catalytic activity">
    <reaction evidence="16">
        <text>1-(5Z,8Z,11Z,14Z-eicosatetraenoyl)-sn-glycerol + ATP = 1-(5Z,8Z,11Z,14Z-eicosatetraenoyl)-sn-glycero-3-phosphate + ADP + H(+)</text>
        <dbReference type="Rhea" id="RHEA:43328"/>
        <dbReference type="ChEBI" id="CHEBI:15378"/>
        <dbReference type="ChEBI" id="CHEBI:30616"/>
        <dbReference type="ChEBI" id="CHEBI:34071"/>
        <dbReference type="ChEBI" id="CHEBI:74938"/>
        <dbReference type="ChEBI" id="CHEBI:456216"/>
    </reaction>
    <physiologicalReaction direction="left-to-right" evidence="16">
        <dbReference type="Rhea" id="RHEA:43329"/>
    </physiologicalReaction>
</comment>
<dbReference type="eggNOG" id="KOG4435">
    <property type="taxonomic scope" value="Eukaryota"/>
</dbReference>
<dbReference type="EC" id="2.7.1.107" evidence="5"/>
<comment type="catalytic activity">
    <reaction evidence="19">
        <text>2-(5Z,8Z,11Z,14Z-eicosatetraenoyl)-glycerol + ATP = 2-(5Z,8Z,11Z,14Z-eicosatetraenoyl)-sn-glycero-3-phosphate + ADP + H(+)</text>
        <dbReference type="Rhea" id="RHEA:43316"/>
        <dbReference type="ChEBI" id="CHEBI:15378"/>
        <dbReference type="ChEBI" id="CHEBI:30616"/>
        <dbReference type="ChEBI" id="CHEBI:52392"/>
        <dbReference type="ChEBI" id="CHEBI:78209"/>
        <dbReference type="ChEBI" id="CHEBI:456216"/>
    </reaction>
    <physiologicalReaction direction="left-to-right" evidence="19">
        <dbReference type="Rhea" id="RHEA:43317"/>
    </physiologicalReaction>
</comment>
<keyword evidence="7" id="KW-0547">Nucleotide-binding</keyword>
<dbReference type="PANTHER" id="PTHR12358:SF31">
    <property type="entry name" value="ACYLGLYCEROL KINASE, MITOCHONDRIAL"/>
    <property type="match status" value="1"/>
</dbReference>
<comment type="catalytic activity">
    <reaction evidence="26">
        <text>a 2-acylglycerol + ATP = a 2-acyl-sn-glycerol 3-phosphate + ADP + H(+)</text>
        <dbReference type="Rhea" id="RHEA:39847"/>
        <dbReference type="ChEBI" id="CHEBI:15378"/>
        <dbReference type="ChEBI" id="CHEBI:17389"/>
        <dbReference type="ChEBI" id="CHEBI:30616"/>
        <dbReference type="ChEBI" id="CHEBI:64982"/>
        <dbReference type="ChEBI" id="CHEBI:456216"/>
    </reaction>
    <physiologicalReaction direction="left-to-right" evidence="26">
        <dbReference type="Rhea" id="RHEA:39848"/>
    </physiologicalReaction>
</comment>
<comment type="pathway">
    <text evidence="30">Glycerolipid metabolism.</text>
</comment>
<dbReference type="SUPFAM" id="SSF111331">
    <property type="entry name" value="NAD kinase/diacylglycerol kinase-like"/>
    <property type="match status" value="1"/>
</dbReference>
<evidence type="ECO:0000256" key="27">
    <source>
        <dbReference type="ARBA" id="ARBA00048034"/>
    </source>
</evidence>
<dbReference type="Gene3D" id="3.40.50.10330">
    <property type="entry name" value="Probable inorganic polyphosphate/atp-NAD kinase, domain 1"/>
    <property type="match status" value="1"/>
</dbReference>
<keyword evidence="12" id="KW-0496">Mitochondrion</keyword>
<dbReference type="GO" id="GO:0005758">
    <property type="term" value="C:mitochondrial intermembrane space"/>
    <property type="evidence" value="ECO:0007669"/>
    <property type="project" value="UniProtKB-SubCell"/>
</dbReference>
<dbReference type="AlphaFoldDB" id="A0A1U7RZ71"/>
<dbReference type="Proteomes" id="UP000189705">
    <property type="component" value="Unplaced"/>
</dbReference>
<evidence type="ECO:0000256" key="9">
    <source>
        <dbReference type="ARBA" id="ARBA00022792"/>
    </source>
</evidence>
<comment type="catalytic activity">
    <reaction evidence="28">
        <text>a monoacylglycerol + ATP = a monoacyl-sn-glycero-3-phosphate + ADP + H(+)</text>
        <dbReference type="Rhea" id="RHEA:19293"/>
        <dbReference type="ChEBI" id="CHEBI:15378"/>
        <dbReference type="ChEBI" id="CHEBI:17408"/>
        <dbReference type="ChEBI" id="CHEBI:30616"/>
        <dbReference type="ChEBI" id="CHEBI:77589"/>
        <dbReference type="ChEBI" id="CHEBI:456216"/>
        <dbReference type="EC" id="2.7.1.94"/>
    </reaction>
    <physiologicalReaction direction="left-to-right" evidence="28">
        <dbReference type="Rhea" id="RHEA:19294"/>
    </physiologicalReaction>
</comment>
<evidence type="ECO:0000256" key="6">
    <source>
        <dbReference type="ARBA" id="ARBA00022679"/>
    </source>
</evidence>
<dbReference type="RefSeq" id="XP_006031860.1">
    <property type="nucleotide sequence ID" value="XM_006031798.3"/>
</dbReference>
<keyword evidence="9" id="KW-0999">Mitochondrion inner membrane</keyword>
<evidence type="ECO:0000256" key="24">
    <source>
        <dbReference type="ARBA" id="ARBA00026142"/>
    </source>
</evidence>
<comment type="catalytic activity">
    <reaction evidence="17">
        <text>1-(9Z-octadecenoyl)-sn-glycerol + ATP = 1-(9Z-octadecenoyl)-sn-glycero-3-phosphate + ADP + H(+)</text>
        <dbReference type="Rhea" id="RHEA:41079"/>
        <dbReference type="ChEBI" id="CHEBI:15378"/>
        <dbReference type="ChEBI" id="CHEBI:30616"/>
        <dbReference type="ChEBI" id="CHEBI:74544"/>
        <dbReference type="ChEBI" id="CHEBI:75757"/>
        <dbReference type="ChEBI" id="CHEBI:456216"/>
    </reaction>
    <physiologicalReaction direction="left-to-right" evidence="17">
        <dbReference type="Rhea" id="RHEA:41080"/>
    </physiologicalReaction>
</comment>
<evidence type="ECO:0000256" key="11">
    <source>
        <dbReference type="ARBA" id="ARBA00023098"/>
    </source>
</evidence>
<dbReference type="KEGG" id="asn:102369233"/>
<comment type="subcellular location">
    <subcellularLocation>
        <location evidence="3">Mitochondrion inner membrane</location>
        <topology evidence="3">Peripheral membrane protein</topology>
    </subcellularLocation>
    <subcellularLocation>
        <location evidence="2">Mitochondrion intermembrane space</location>
    </subcellularLocation>
</comment>
<evidence type="ECO:0000256" key="8">
    <source>
        <dbReference type="ARBA" id="ARBA00022777"/>
    </source>
</evidence>
<evidence type="ECO:0000313" key="32">
    <source>
        <dbReference type="Proteomes" id="UP000189705"/>
    </source>
</evidence>
<comment type="catalytic activity">
    <reaction evidence="18">
        <text>a 1-acyl-sn-glycerol + ATP = a 1-acyl-sn-glycero-3-phosphate + ADP + H(+)</text>
        <dbReference type="Rhea" id="RHEA:33747"/>
        <dbReference type="ChEBI" id="CHEBI:15378"/>
        <dbReference type="ChEBI" id="CHEBI:30616"/>
        <dbReference type="ChEBI" id="CHEBI:57970"/>
        <dbReference type="ChEBI" id="CHEBI:64683"/>
        <dbReference type="ChEBI" id="CHEBI:456216"/>
    </reaction>
    <physiologicalReaction direction="left-to-right" evidence="18">
        <dbReference type="Rhea" id="RHEA:33748"/>
    </physiologicalReaction>
</comment>
<accession>A0A1U7RZ71</accession>
<dbReference type="Pfam" id="PF00781">
    <property type="entry name" value="DAGK_cat"/>
    <property type="match status" value="1"/>
</dbReference>
<evidence type="ECO:0000256" key="22">
    <source>
        <dbReference type="ARBA" id="ARBA00026096"/>
    </source>
</evidence>
<keyword evidence="13" id="KW-0472">Membrane</keyword>
<keyword evidence="32" id="KW-1185">Reference proteome</keyword>
<evidence type="ECO:0000256" key="4">
    <source>
        <dbReference type="ARBA" id="ARBA00005175"/>
    </source>
</evidence>
<evidence type="ECO:0000256" key="16">
    <source>
        <dbReference type="ARBA" id="ARBA00024483"/>
    </source>
</evidence>
<evidence type="ECO:0000256" key="13">
    <source>
        <dbReference type="ARBA" id="ARBA00023136"/>
    </source>
</evidence>
<dbReference type="PANTHER" id="PTHR12358">
    <property type="entry name" value="SPHINGOSINE KINASE"/>
    <property type="match status" value="1"/>
</dbReference>
<dbReference type="GO" id="GO:0046486">
    <property type="term" value="P:glycerolipid metabolic process"/>
    <property type="evidence" value="ECO:0007669"/>
    <property type="project" value="UniProtKB-UniPathway"/>
</dbReference>
<evidence type="ECO:0000256" key="17">
    <source>
        <dbReference type="ARBA" id="ARBA00024505"/>
    </source>
</evidence>
<dbReference type="InterPro" id="IPR050187">
    <property type="entry name" value="Lipid_Phosphate_FormReg"/>
</dbReference>
<dbReference type="GO" id="GO:0005743">
    <property type="term" value="C:mitochondrial inner membrane"/>
    <property type="evidence" value="ECO:0007669"/>
    <property type="project" value="UniProtKB-SubCell"/>
</dbReference>
<dbReference type="GO" id="GO:0046513">
    <property type="term" value="P:ceramide biosynthetic process"/>
    <property type="evidence" value="ECO:0007669"/>
    <property type="project" value="TreeGrafter"/>
</dbReference>
<dbReference type="UniPathway" id="UPA00230"/>
<evidence type="ECO:0000256" key="14">
    <source>
        <dbReference type="ARBA" id="ARBA00023371"/>
    </source>
</evidence>
<evidence type="ECO:0000256" key="26">
    <source>
        <dbReference type="ARBA" id="ARBA00044480"/>
    </source>
</evidence>
<evidence type="ECO:0000259" key="31">
    <source>
        <dbReference type="PROSITE" id="PS50146"/>
    </source>
</evidence>
<proteinExistence type="inferred from homology"/>
<comment type="catalytic activity">
    <reaction evidence="15">
        <text>a 1,2-diacyl-sn-glycerol + ATP = a 1,2-diacyl-sn-glycero-3-phosphate + ADP + H(+)</text>
        <dbReference type="Rhea" id="RHEA:10272"/>
        <dbReference type="ChEBI" id="CHEBI:15378"/>
        <dbReference type="ChEBI" id="CHEBI:17815"/>
        <dbReference type="ChEBI" id="CHEBI:30616"/>
        <dbReference type="ChEBI" id="CHEBI:58608"/>
        <dbReference type="ChEBI" id="CHEBI:456216"/>
        <dbReference type="EC" id="2.7.1.107"/>
    </reaction>
    <physiologicalReaction direction="left-to-right" evidence="15">
        <dbReference type="Rhea" id="RHEA:10273"/>
    </physiologicalReaction>
</comment>
<organism evidence="32 33">
    <name type="scientific">Alligator sinensis</name>
    <name type="common">Chinese alligator</name>
    <dbReference type="NCBI Taxonomy" id="38654"/>
    <lineage>
        <taxon>Eukaryota</taxon>
        <taxon>Metazoa</taxon>
        <taxon>Chordata</taxon>
        <taxon>Craniata</taxon>
        <taxon>Vertebrata</taxon>
        <taxon>Euteleostomi</taxon>
        <taxon>Archelosauria</taxon>
        <taxon>Archosauria</taxon>
        <taxon>Crocodylia</taxon>
        <taxon>Alligatoridae</taxon>
        <taxon>Alligatorinae</taxon>
        <taxon>Alligator</taxon>
    </lineage>
</organism>
<keyword evidence="10" id="KW-0067">ATP-binding</keyword>
<evidence type="ECO:0000256" key="25">
    <source>
        <dbReference type="ARBA" id="ARBA00030553"/>
    </source>
</evidence>
<dbReference type="CDD" id="cd01653">
    <property type="entry name" value="GATase1"/>
    <property type="match status" value="1"/>
</dbReference>
<protein>
    <recommendedName>
        <fullName evidence="24">Acylglycerol kinase, mitochondrial</fullName>
        <ecNumber evidence="5">2.7.1.107</ecNumber>
        <ecNumber evidence="22">2.7.1.138</ecNumber>
        <ecNumber evidence="23">2.7.1.94</ecNumber>
    </recommendedName>
    <alternativeName>
        <fullName evidence="25">Multiple substrate lipid kinase</fullName>
    </alternativeName>
</protein>
<name>A0A1U7RZ71_ALLSI</name>
<evidence type="ECO:0000256" key="7">
    <source>
        <dbReference type="ARBA" id="ARBA00022741"/>
    </source>
</evidence>
<evidence type="ECO:0000256" key="5">
    <source>
        <dbReference type="ARBA" id="ARBA00012133"/>
    </source>
</evidence>
<evidence type="ECO:0000256" key="15">
    <source>
        <dbReference type="ARBA" id="ARBA00023411"/>
    </source>
</evidence>
<dbReference type="CTD" id="55750"/>
<evidence type="ECO:0000313" key="33">
    <source>
        <dbReference type="RefSeq" id="XP_006031860.1"/>
    </source>
</evidence>
<evidence type="ECO:0000256" key="29">
    <source>
        <dbReference type="ARBA" id="ARBA00048876"/>
    </source>
</evidence>
<dbReference type="EC" id="2.7.1.94" evidence="23"/>
<comment type="catalytic activity">
    <reaction evidence="14">
        <text>1,2-di-(9Z-octadecenoyl)-sn-glycerol + ATP = 1,2-di-(9Z-octadecenoyl)-sn-glycero-3-phosphate + ADP + H(+)</text>
        <dbReference type="Rhea" id="RHEA:40327"/>
        <dbReference type="ChEBI" id="CHEBI:15378"/>
        <dbReference type="ChEBI" id="CHEBI:30616"/>
        <dbReference type="ChEBI" id="CHEBI:52333"/>
        <dbReference type="ChEBI" id="CHEBI:74546"/>
        <dbReference type="ChEBI" id="CHEBI:456216"/>
    </reaction>
    <physiologicalReaction direction="left-to-right" evidence="14">
        <dbReference type="Rhea" id="RHEA:40328"/>
    </physiologicalReaction>
</comment>
<evidence type="ECO:0000256" key="2">
    <source>
        <dbReference type="ARBA" id="ARBA00004569"/>
    </source>
</evidence>
<dbReference type="InterPro" id="IPR045579">
    <property type="entry name" value="AGK_C"/>
</dbReference>
<keyword evidence="6" id="KW-0808">Transferase</keyword>
<comment type="cofactor">
    <cofactor evidence="1">
        <name>Mg(2+)</name>
        <dbReference type="ChEBI" id="CHEBI:18420"/>
    </cofactor>
</comment>
<dbReference type="PROSITE" id="PS50146">
    <property type="entry name" value="DAGK"/>
    <property type="match status" value="1"/>
</dbReference>
<evidence type="ECO:0000256" key="1">
    <source>
        <dbReference type="ARBA" id="ARBA00001946"/>
    </source>
</evidence>
<dbReference type="FunFam" id="3.40.50.10330:FF:000015">
    <property type="entry name" value="acylglycerol kinase, mitochondrial"/>
    <property type="match status" value="1"/>
</dbReference>
<dbReference type="GeneID" id="102369233"/>
<evidence type="ECO:0000256" key="30">
    <source>
        <dbReference type="ARBA" id="ARBA00060536"/>
    </source>
</evidence>
<dbReference type="GO" id="GO:0005524">
    <property type="term" value="F:ATP binding"/>
    <property type="evidence" value="ECO:0007669"/>
    <property type="project" value="UniProtKB-KW"/>
</dbReference>
<comment type="catalytic activity">
    <reaction evidence="27">
        <text>an N-acylsphing-4-enine + ATP = an N-acylsphing-4-enine 1-phosphate + ADP + H(+)</text>
        <dbReference type="Rhea" id="RHEA:17929"/>
        <dbReference type="ChEBI" id="CHEBI:15378"/>
        <dbReference type="ChEBI" id="CHEBI:30616"/>
        <dbReference type="ChEBI" id="CHEBI:52639"/>
        <dbReference type="ChEBI" id="CHEBI:57674"/>
        <dbReference type="ChEBI" id="CHEBI:456216"/>
        <dbReference type="EC" id="2.7.1.138"/>
    </reaction>
    <physiologicalReaction direction="left-to-right" evidence="27">
        <dbReference type="Rhea" id="RHEA:17930"/>
    </physiologicalReaction>
</comment>
<reference evidence="33" key="1">
    <citation type="submission" date="2025-08" db="UniProtKB">
        <authorList>
            <consortium name="RefSeq"/>
        </authorList>
    </citation>
    <scope>IDENTIFICATION</scope>
</reference>
<dbReference type="GO" id="GO:0047620">
    <property type="term" value="F:acylglycerol kinase activity"/>
    <property type="evidence" value="ECO:0007669"/>
    <property type="project" value="UniProtKB-EC"/>
</dbReference>
<dbReference type="GO" id="GO:0046512">
    <property type="term" value="P:sphingosine biosynthetic process"/>
    <property type="evidence" value="ECO:0007669"/>
    <property type="project" value="TreeGrafter"/>
</dbReference>
<dbReference type="Pfam" id="PF19712">
    <property type="entry name" value="AGK_C"/>
    <property type="match status" value="1"/>
</dbReference>
<comment type="similarity">
    <text evidence="21">Belongs to the AGK family.</text>
</comment>
<evidence type="ECO:0000256" key="19">
    <source>
        <dbReference type="ARBA" id="ARBA00024556"/>
    </source>
</evidence>
<dbReference type="SMART" id="SM00046">
    <property type="entry name" value="DAGKc"/>
    <property type="match status" value="1"/>
</dbReference>
<evidence type="ECO:0000256" key="23">
    <source>
        <dbReference type="ARBA" id="ARBA00026098"/>
    </source>
</evidence>
<keyword evidence="11" id="KW-0443">Lipid metabolism</keyword>
<comment type="catalytic activity">
    <reaction evidence="29">
        <text>N-(hexanoyl)sphing-4-enine + ATP = N-hexanoylsphing-4-enine 1-phosphate + ADP + H(+)</text>
        <dbReference type="Rhea" id="RHEA:43312"/>
        <dbReference type="ChEBI" id="CHEBI:15378"/>
        <dbReference type="ChEBI" id="CHEBI:30616"/>
        <dbReference type="ChEBI" id="CHEBI:63867"/>
        <dbReference type="ChEBI" id="CHEBI:82959"/>
        <dbReference type="ChEBI" id="CHEBI:456216"/>
    </reaction>
    <physiologicalReaction direction="left-to-right" evidence="29">
        <dbReference type="Rhea" id="RHEA:43313"/>
    </physiologicalReaction>
</comment>
<evidence type="ECO:0000256" key="28">
    <source>
        <dbReference type="ARBA" id="ARBA00048663"/>
    </source>
</evidence>
<evidence type="ECO:0000256" key="21">
    <source>
        <dbReference type="ARBA" id="ARBA00025749"/>
    </source>
</evidence>
<comment type="catalytic activity">
    <reaction evidence="20">
        <text>1-hexadecanoyl-sn-glycerol + ATP = 1-hexadecanoyl-sn-glycero-3-phosphate + ADP + H(+)</text>
        <dbReference type="Rhea" id="RHEA:43308"/>
        <dbReference type="ChEBI" id="CHEBI:15378"/>
        <dbReference type="ChEBI" id="CHEBI:30616"/>
        <dbReference type="ChEBI" id="CHEBI:57518"/>
        <dbReference type="ChEBI" id="CHEBI:75542"/>
        <dbReference type="ChEBI" id="CHEBI:456216"/>
    </reaction>
    <physiologicalReaction direction="left-to-right" evidence="20">
        <dbReference type="Rhea" id="RHEA:43309"/>
    </physiologicalReaction>
</comment>